<reference evidence="2" key="1">
    <citation type="journal article" date="2020" name="Nature">
        <title>Giant virus diversity and host interactions through global metagenomics.</title>
        <authorList>
            <person name="Schulz F."/>
            <person name="Roux S."/>
            <person name="Paez-Espino D."/>
            <person name="Jungbluth S."/>
            <person name="Walsh D.A."/>
            <person name="Denef V.J."/>
            <person name="McMahon K.D."/>
            <person name="Konstantinidis K.T."/>
            <person name="Eloe-Fadrosh E.A."/>
            <person name="Kyrpides N.C."/>
            <person name="Woyke T."/>
        </authorList>
    </citation>
    <scope>NUCLEOTIDE SEQUENCE</scope>
    <source>
        <strain evidence="2">GVMAG-M-3300023184-62</strain>
    </source>
</reference>
<organism evidence="2">
    <name type="scientific">viral metagenome</name>
    <dbReference type="NCBI Taxonomy" id="1070528"/>
    <lineage>
        <taxon>unclassified sequences</taxon>
        <taxon>metagenomes</taxon>
        <taxon>organismal metagenomes</taxon>
    </lineage>
</organism>
<name>A0A6C0ICJ9_9ZZZZ</name>
<dbReference type="EMBL" id="MN740152">
    <property type="protein sequence ID" value="QHT90135.1"/>
    <property type="molecule type" value="Genomic_DNA"/>
</dbReference>
<dbReference type="AlphaFoldDB" id="A0A6C0ICJ9"/>
<evidence type="ECO:0000313" key="2">
    <source>
        <dbReference type="EMBL" id="QHT90135.1"/>
    </source>
</evidence>
<feature type="region of interest" description="Disordered" evidence="1">
    <location>
        <begin position="1"/>
        <end position="34"/>
    </location>
</feature>
<sequence>MVTCSRCGQEGHNRRSVNCPNRDLPTQEPQQLQPQPQEAIVQGTIYPFVFICETPMQGYSENYDQVLIHNSHFIRLFIDPQEANSPDKVFLVRLSSSLGSSIVVNVGGPHREYDVNSVYAPAWIMNALIISDSVPSPIFWEKVTETLPRATEISLKPIDEAILESGLDVRDEIEAHLKNFNVLQQGTTIPLPLSSGLKVDIYVEKVLPEPVALLRDEVILDLLGAVIAPPPPPPMLPQRPPTPIPELPALLIPEPIAIQQPDLATRRALMAAAALKRTITNQII</sequence>
<accession>A0A6C0ICJ9</accession>
<evidence type="ECO:0000256" key="1">
    <source>
        <dbReference type="SAM" id="MobiDB-lite"/>
    </source>
</evidence>
<feature type="compositionally biased region" description="Low complexity" evidence="1">
    <location>
        <begin position="24"/>
        <end position="34"/>
    </location>
</feature>
<proteinExistence type="predicted"/>
<protein>
    <submittedName>
        <fullName evidence="2">Uncharacterized protein</fullName>
    </submittedName>
</protein>